<protein>
    <recommendedName>
        <fullName evidence="3">Putative 2-succinyl-6-hydroxy-2,4-cyclohexadiene-1-carboxylate synthase</fullName>
        <shortName evidence="3">SHCHC synthase</shortName>
        <ecNumber evidence="3">4.2.99.20</ecNumber>
    </recommendedName>
</protein>
<dbReference type="InterPro" id="IPR029058">
    <property type="entry name" value="AB_hydrolase_fold"/>
</dbReference>
<dbReference type="Proteomes" id="UP000254116">
    <property type="component" value="Unassembled WGS sequence"/>
</dbReference>
<comment type="subunit">
    <text evidence="3">Monomer.</text>
</comment>
<keyword evidence="2 3" id="KW-0456">Lyase</keyword>
<sequence length="349" mass="40493">MNIVLLNNDVAVFFIFTTKESATDYFERLFGTPTGLDFEYTAKLYQFDFKLLTWFQIKNATLLSETSTIYELITNREDNFKQHQILYQKLSEMIMTHYKFYEANVETNQVLVFLHGFLSDSRTYHNHIEKFTDNYHVITIDLPGHGEDQSSMDETWNFDYITTLLDRILDKYKDKSITLFGYSMGGRVALYYAINGHIPISNLILESTSPGIKEEANQLERRLVDDARAKVLDIAGIELFVNDWEKLPLFQSQLELPVEIQHQIRQQRLSQSPHKMAKALEDYGTGQMPNLWPRLKEIKVPTLILAGEYDEKFVQIAKKMANLIPNSKCKLISATGHTIHVEDSDELIQ</sequence>
<dbReference type="UniPathway" id="UPA00079"/>
<dbReference type="EMBL" id="UHBY01000003">
    <property type="protein sequence ID" value="SUL33922.1"/>
    <property type="molecule type" value="Genomic_DNA"/>
</dbReference>
<keyword evidence="5" id="KW-0808">Transferase</keyword>
<dbReference type="Pfam" id="PF00561">
    <property type="entry name" value="Abhydrolase_1"/>
    <property type="match status" value="1"/>
</dbReference>
<comment type="pathway">
    <text evidence="3">Quinol/quinone metabolism; 1,4-dihydroxy-2-naphthoate biosynthesis; 1,4-dihydroxy-2-naphthoate from chorismate: step 3/7.</text>
</comment>
<evidence type="ECO:0000313" key="5">
    <source>
        <dbReference type="EMBL" id="SUL33922.1"/>
    </source>
</evidence>
<feature type="domain" description="AB hydrolase-1" evidence="4">
    <location>
        <begin position="110"/>
        <end position="343"/>
    </location>
</feature>
<name>A0A380EH98_STAAU</name>
<dbReference type="NCBIfam" id="TIGR03695">
    <property type="entry name" value="menH_SHCHC"/>
    <property type="match status" value="1"/>
</dbReference>
<evidence type="ECO:0000313" key="6">
    <source>
        <dbReference type="Proteomes" id="UP000254116"/>
    </source>
</evidence>
<reference evidence="5 6" key="1">
    <citation type="submission" date="2018-06" db="EMBL/GenBank/DDBJ databases">
        <authorList>
            <consortium name="Pathogen Informatics"/>
            <person name="Doyle S."/>
        </authorList>
    </citation>
    <scope>NUCLEOTIDE SEQUENCE [LARGE SCALE GENOMIC DNA]</scope>
    <source>
        <strain evidence="5 6">NCTC10702</strain>
    </source>
</reference>
<dbReference type="PANTHER" id="PTHR42916">
    <property type="entry name" value="2-SUCCINYL-5-ENOLPYRUVYL-6-HYDROXY-3-CYCLOHEXENE-1-CARBOXYLATE SYNTHASE"/>
    <property type="match status" value="1"/>
</dbReference>
<keyword evidence="1 3" id="KW-0474">Menaquinone biosynthesis</keyword>
<accession>A0A380EH98</accession>
<evidence type="ECO:0000256" key="1">
    <source>
        <dbReference type="ARBA" id="ARBA00022428"/>
    </source>
</evidence>
<comment type="function">
    <text evidence="3">Catalyzes a proton abstraction reaction that results in 2,5-elimination of pyruvate from 2-succinyl-5-enolpyruvyl-6-hydroxy-3-cyclohexene-1-carboxylate (SEPHCHC) and the formation of 2-succinyl-6-hydroxy-2,4-cyclohexadiene-1-carboxylate (SHCHC).</text>
</comment>
<comment type="similarity">
    <text evidence="3">Belongs to the AB hydrolase superfamily. MenH family.</text>
</comment>
<evidence type="ECO:0000256" key="2">
    <source>
        <dbReference type="ARBA" id="ARBA00023239"/>
    </source>
</evidence>
<organism evidence="5 6">
    <name type="scientific">Staphylococcus aureus</name>
    <dbReference type="NCBI Taxonomy" id="1280"/>
    <lineage>
        <taxon>Bacteria</taxon>
        <taxon>Bacillati</taxon>
        <taxon>Bacillota</taxon>
        <taxon>Bacilli</taxon>
        <taxon>Bacillales</taxon>
        <taxon>Staphylococcaceae</taxon>
        <taxon>Staphylococcus</taxon>
    </lineage>
</organism>
<dbReference type="GO" id="GO:0016740">
    <property type="term" value="F:transferase activity"/>
    <property type="evidence" value="ECO:0007669"/>
    <property type="project" value="UniProtKB-KW"/>
</dbReference>
<dbReference type="Gene3D" id="3.40.50.970">
    <property type="match status" value="1"/>
</dbReference>
<evidence type="ECO:0000259" key="4">
    <source>
        <dbReference type="Pfam" id="PF00561"/>
    </source>
</evidence>
<dbReference type="GO" id="GO:0009234">
    <property type="term" value="P:menaquinone biosynthetic process"/>
    <property type="evidence" value="ECO:0007669"/>
    <property type="project" value="UniProtKB-UniRule"/>
</dbReference>
<dbReference type="InterPro" id="IPR000073">
    <property type="entry name" value="AB_hydrolase_1"/>
</dbReference>
<dbReference type="AlphaFoldDB" id="A0A380EH98"/>
<comment type="pathway">
    <text evidence="3">Quinol/quinone metabolism; menaquinone biosynthesis.</text>
</comment>
<dbReference type="Gene3D" id="3.40.50.1820">
    <property type="entry name" value="alpha/beta hydrolase"/>
    <property type="match status" value="1"/>
</dbReference>
<dbReference type="PANTHER" id="PTHR42916:SF1">
    <property type="entry name" value="PROTEIN PHYLLO, CHLOROPLASTIC"/>
    <property type="match status" value="1"/>
</dbReference>
<dbReference type="EC" id="4.2.99.20" evidence="3"/>
<dbReference type="SUPFAM" id="SSF53474">
    <property type="entry name" value="alpha/beta-Hydrolases"/>
    <property type="match status" value="1"/>
</dbReference>
<evidence type="ECO:0000256" key="3">
    <source>
        <dbReference type="HAMAP-Rule" id="MF_01660"/>
    </source>
</evidence>
<gene>
    <name evidence="5" type="primary">menD_2</name>
    <name evidence="3" type="synonym">menH</name>
    <name evidence="5" type="ORF">NCTC10702_01587</name>
</gene>
<dbReference type="UniPathway" id="UPA01057">
    <property type="reaction ID" value="UER00900"/>
</dbReference>
<proteinExistence type="inferred from homology"/>
<comment type="catalytic activity">
    <reaction evidence="3">
        <text>5-enolpyruvoyl-6-hydroxy-2-succinyl-cyclohex-3-ene-1-carboxylate = (1R,6R)-6-hydroxy-2-succinyl-cyclohexa-2,4-diene-1-carboxylate + pyruvate</text>
        <dbReference type="Rhea" id="RHEA:25597"/>
        <dbReference type="ChEBI" id="CHEBI:15361"/>
        <dbReference type="ChEBI" id="CHEBI:58689"/>
        <dbReference type="ChEBI" id="CHEBI:58818"/>
        <dbReference type="EC" id="4.2.99.20"/>
    </reaction>
</comment>
<dbReference type="HAMAP" id="MF_01660">
    <property type="entry name" value="MenH"/>
    <property type="match status" value="1"/>
</dbReference>
<dbReference type="GO" id="GO:0070205">
    <property type="term" value="F:2-succinyl-6-hydroxy-2,4-cyclohexadiene-1-carboxylate synthase activity"/>
    <property type="evidence" value="ECO:0007669"/>
    <property type="project" value="UniProtKB-UniRule"/>
</dbReference>
<dbReference type="InterPro" id="IPR022485">
    <property type="entry name" value="SHCHC_synthase_MenH"/>
</dbReference>